<sequence>MEAIFFRSLAAEIGPLLKGRRIEKIFGPAPGVWTFKLQAKGETLHLLFRPAKSAGHLFLSPVKPDNPAIPTAQVMWFRKHLQGRRLLDFHTDWTNLKIAWELTPSRVNDFNYILFDLRTEVSLTTQLPDSFAAAVEWPAFEDILANNEIWRQYPHISPPLRKHLHSLPEAEAHAQYLNLAAGMNDQFHLGQDSAHSIPLTWKTGNHDRTYSSALEAANASGQSALFQQLNTEAGREDNTRLKRERKRLRRNLSRLEQEEERLRSFIQDKIMAEALQAELYRFKQEEGLENVTVSHPEHGEMTVPMNRFLTPTENMERYFRLAAKGERGLRHVKRRRKQLHSELNDLERGRLPERQTTRETAMPAPTLPKRYRGIAASVFTSTDGFTIIRGRNKKANHDIISKAASAFDYWFHLQDGPSSHVILRRDHPNREIPQTTLEQAAALCALKSYRKEDTKATVMYAQVKDVRKVKGFAHGQVRVDSVIGTIQVDMKSSRQLESKLAK</sequence>
<dbReference type="GO" id="GO:1990112">
    <property type="term" value="C:RQC complex"/>
    <property type="evidence" value="ECO:0007669"/>
    <property type="project" value="TreeGrafter"/>
</dbReference>
<evidence type="ECO:0000313" key="3">
    <source>
        <dbReference type="EMBL" id="KAB1443599.1"/>
    </source>
</evidence>
<keyword evidence="1" id="KW-0175">Coiled coil</keyword>
<keyword evidence="4" id="KW-1185">Reference proteome</keyword>
<accession>A0A6N6N8N2</accession>
<dbReference type="InterPro" id="IPR051608">
    <property type="entry name" value="RQC_Subunit_NEMF"/>
</dbReference>
<dbReference type="Pfam" id="PF05833">
    <property type="entry name" value="NFACT_N"/>
    <property type="match status" value="1"/>
</dbReference>
<gene>
    <name evidence="3" type="ORF">F8A88_04975</name>
</gene>
<dbReference type="GO" id="GO:0000049">
    <property type="term" value="F:tRNA binding"/>
    <property type="evidence" value="ECO:0007669"/>
    <property type="project" value="TreeGrafter"/>
</dbReference>
<dbReference type="InterPro" id="IPR008532">
    <property type="entry name" value="NFACT_RNA-bd"/>
</dbReference>
<proteinExistence type="predicted"/>
<dbReference type="PANTHER" id="PTHR15239:SF6">
    <property type="entry name" value="RIBOSOME QUALITY CONTROL COMPLEX SUBUNIT NEMF"/>
    <property type="match status" value="1"/>
</dbReference>
<feature type="domain" description="NFACT RNA-binding" evidence="2">
    <location>
        <begin position="378"/>
        <end position="479"/>
    </location>
</feature>
<dbReference type="EMBL" id="WAIE01000001">
    <property type="protein sequence ID" value="KAB1443599.1"/>
    <property type="molecule type" value="Genomic_DNA"/>
</dbReference>
<dbReference type="Proteomes" id="UP000438699">
    <property type="component" value="Unassembled WGS sequence"/>
</dbReference>
<dbReference type="AlphaFoldDB" id="A0A6N6N8N2"/>
<dbReference type="GO" id="GO:0043023">
    <property type="term" value="F:ribosomal large subunit binding"/>
    <property type="evidence" value="ECO:0007669"/>
    <property type="project" value="TreeGrafter"/>
</dbReference>
<dbReference type="RefSeq" id="WP_151149971.1">
    <property type="nucleotide sequence ID" value="NZ_WAIE01000001.1"/>
</dbReference>
<evidence type="ECO:0000313" key="4">
    <source>
        <dbReference type="Proteomes" id="UP000438699"/>
    </source>
</evidence>
<dbReference type="OrthoDB" id="9766163at2"/>
<dbReference type="Pfam" id="PF05670">
    <property type="entry name" value="NFACT-R_1"/>
    <property type="match status" value="1"/>
</dbReference>
<evidence type="ECO:0000259" key="2">
    <source>
        <dbReference type="Pfam" id="PF05670"/>
    </source>
</evidence>
<dbReference type="GO" id="GO:0072344">
    <property type="term" value="P:rescue of stalled ribosome"/>
    <property type="evidence" value="ECO:0007669"/>
    <property type="project" value="TreeGrafter"/>
</dbReference>
<name>A0A6N6N8N2_9BACT</name>
<organism evidence="3 4">
    <name type="scientific">Pseudodesulfovibrio senegalensis</name>
    <dbReference type="NCBI Taxonomy" id="1721087"/>
    <lineage>
        <taxon>Bacteria</taxon>
        <taxon>Pseudomonadati</taxon>
        <taxon>Thermodesulfobacteriota</taxon>
        <taxon>Desulfovibrionia</taxon>
        <taxon>Desulfovibrionales</taxon>
        <taxon>Desulfovibrionaceae</taxon>
    </lineage>
</organism>
<feature type="coiled-coil region" evidence="1">
    <location>
        <begin position="231"/>
        <end position="265"/>
    </location>
</feature>
<comment type="caution">
    <text evidence="3">The sequence shown here is derived from an EMBL/GenBank/DDBJ whole genome shotgun (WGS) entry which is preliminary data.</text>
</comment>
<reference evidence="3 4" key="1">
    <citation type="journal article" date="2017" name="Int. J. Syst. Evol. Microbiol.">
        <title>Desulfovibrio senegalensis sp. nov., a mesophilic sulfate reducer isolated from marine sediment.</title>
        <authorList>
            <person name="Thioye A."/>
            <person name="Gam Z.B.A."/>
            <person name="Mbengue M."/>
            <person name="Cayol J.L."/>
            <person name="Joseph-Bartoli M."/>
            <person name="Toure-Kane C."/>
            <person name="Labat M."/>
        </authorList>
    </citation>
    <scope>NUCLEOTIDE SEQUENCE [LARGE SCALE GENOMIC DNA]</scope>
    <source>
        <strain evidence="3 4">DSM 101509</strain>
    </source>
</reference>
<dbReference type="Gene3D" id="2.30.310.10">
    <property type="entry name" value="ibrinogen binding protein from staphylococcus aureus domain"/>
    <property type="match status" value="1"/>
</dbReference>
<dbReference type="PANTHER" id="PTHR15239">
    <property type="entry name" value="NUCLEAR EXPORT MEDIATOR FACTOR NEMF"/>
    <property type="match status" value="1"/>
</dbReference>
<protein>
    <submittedName>
        <fullName evidence="3">DUF814 domain-containing protein</fullName>
    </submittedName>
</protein>
<evidence type="ECO:0000256" key="1">
    <source>
        <dbReference type="SAM" id="Coils"/>
    </source>
</evidence>